<dbReference type="Gene3D" id="2.30.30.40">
    <property type="entry name" value="SH3 Domains"/>
    <property type="match status" value="1"/>
</dbReference>
<dbReference type="InterPro" id="IPR019734">
    <property type="entry name" value="TPR_rpt"/>
</dbReference>
<protein>
    <submittedName>
        <fullName evidence="4">Tetratricopeptide repeat-containing protein</fullName>
    </submittedName>
</protein>
<accession>A0A1M4SLR8</accession>
<dbReference type="EMBL" id="FQTV01000001">
    <property type="protein sequence ID" value="SHE33160.1"/>
    <property type="molecule type" value="Genomic_DNA"/>
</dbReference>
<dbReference type="SMART" id="SM00028">
    <property type="entry name" value="TPR"/>
    <property type="match status" value="1"/>
</dbReference>
<keyword evidence="1" id="KW-0802">TPR repeat</keyword>
<dbReference type="PROSITE" id="PS50005">
    <property type="entry name" value="TPR"/>
    <property type="match status" value="1"/>
</dbReference>
<feature type="signal peptide" evidence="3">
    <location>
        <begin position="1"/>
        <end position="19"/>
    </location>
</feature>
<dbReference type="InterPro" id="IPR011990">
    <property type="entry name" value="TPR-like_helical_dom_sf"/>
</dbReference>
<keyword evidence="2" id="KW-0472">Membrane</keyword>
<keyword evidence="5" id="KW-1185">Reference proteome</keyword>
<feature type="chain" id="PRO_5009907359" evidence="3">
    <location>
        <begin position="20"/>
        <end position="274"/>
    </location>
</feature>
<evidence type="ECO:0000313" key="4">
    <source>
        <dbReference type="EMBL" id="SHE33160.1"/>
    </source>
</evidence>
<dbReference type="SUPFAM" id="SSF48452">
    <property type="entry name" value="TPR-like"/>
    <property type="match status" value="1"/>
</dbReference>
<dbReference type="STRING" id="1297750.SAMN05444405_101134"/>
<feature type="repeat" description="TPR" evidence="1">
    <location>
        <begin position="78"/>
        <end position="111"/>
    </location>
</feature>
<evidence type="ECO:0000256" key="3">
    <source>
        <dbReference type="SAM" id="SignalP"/>
    </source>
</evidence>
<evidence type="ECO:0000256" key="2">
    <source>
        <dbReference type="SAM" id="Phobius"/>
    </source>
</evidence>
<dbReference type="RefSeq" id="WP_073398595.1">
    <property type="nucleotide sequence ID" value="NZ_FQTV01000001.1"/>
</dbReference>
<dbReference type="AlphaFoldDB" id="A0A1M4SLR8"/>
<evidence type="ECO:0000313" key="5">
    <source>
        <dbReference type="Proteomes" id="UP000184509"/>
    </source>
</evidence>
<evidence type="ECO:0000256" key="1">
    <source>
        <dbReference type="PROSITE-ProRule" id="PRU00339"/>
    </source>
</evidence>
<keyword evidence="2" id="KW-1133">Transmembrane helix</keyword>
<gene>
    <name evidence="4" type="ORF">SAMN05444405_101134</name>
</gene>
<name>A0A1M4SLR8_9BACE</name>
<proteinExistence type="predicted"/>
<keyword evidence="3" id="KW-0732">Signal</keyword>
<organism evidence="4 5">
    <name type="scientific">Bacteroides luti</name>
    <dbReference type="NCBI Taxonomy" id="1297750"/>
    <lineage>
        <taxon>Bacteria</taxon>
        <taxon>Pseudomonadati</taxon>
        <taxon>Bacteroidota</taxon>
        <taxon>Bacteroidia</taxon>
        <taxon>Bacteroidales</taxon>
        <taxon>Bacteroidaceae</taxon>
        <taxon>Bacteroides</taxon>
    </lineage>
</organism>
<feature type="transmembrane region" description="Helical" evidence="2">
    <location>
        <begin position="152"/>
        <end position="172"/>
    </location>
</feature>
<reference evidence="4 5" key="1">
    <citation type="submission" date="2016-11" db="EMBL/GenBank/DDBJ databases">
        <authorList>
            <person name="Jaros S."/>
            <person name="Januszkiewicz K."/>
            <person name="Wedrychowicz H."/>
        </authorList>
    </citation>
    <scope>NUCLEOTIDE SEQUENCE [LARGE SCALE GENOMIC DNA]</scope>
    <source>
        <strain evidence="4 5">DSM 26991</strain>
    </source>
</reference>
<sequence length="274" mass="30366">MKKIIFLVLSILCSFNLSAQDSLATDSVQSSRTARREFSAAKIENATKAQGDSAYIRNDFASAIQIYESLLETKGVAAEVYYNLGNSYYKIGNMSRAILNYERALLLNPGDSDIRSNLEIARSKTVDKVDAAPELFFVTWTNSLINCMGADAWAKCGVASFILLIVALYFFIFSKKIVLKKIGFIASISLLVILVLSNVFAAHQKDRLINRSDAIIMTPSVTVKSTPNESGTDLFIIHEGRKVSIKDNSMKEWKEIKLEDGNVGWIKAADLEVI</sequence>
<keyword evidence="2" id="KW-0812">Transmembrane</keyword>
<dbReference type="OrthoDB" id="9776208at2"/>
<dbReference type="Gene3D" id="1.25.40.10">
    <property type="entry name" value="Tetratricopeptide repeat domain"/>
    <property type="match status" value="1"/>
</dbReference>
<feature type="transmembrane region" description="Helical" evidence="2">
    <location>
        <begin position="184"/>
        <end position="202"/>
    </location>
</feature>
<dbReference type="Pfam" id="PF00515">
    <property type="entry name" value="TPR_1"/>
    <property type="match status" value="1"/>
</dbReference>
<dbReference type="PROSITE" id="PS50293">
    <property type="entry name" value="TPR_REGION"/>
    <property type="match status" value="1"/>
</dbReference>
<dbReference type="Proteomes" id="UP000184509">
    <property type="component" value="Unassembled WGS sequence"/>
</dbReference>